<feature type="region of interest" description="Disordered" evidence="3">
    <location>
        <begin position="89"/>
        <end position="114"/>
    </location>
</feature>
<dbReference type="InterPro" id="IPR000026">
    <property type="entry name" value="N1-like"/>
</dbReference>
<dbReference type="GO" id="GO:0016787">
    <property type="term" value="F:hydrolase activity"/>
    <property type="evidence" value="ECO:0007669"/>
    <property type="project" value="UniProtKB-KW"/>
</dbReference>
<dbReference type="Pfam" id="PF00545">
    <property type="entry name" value="Ribonuclease"/>
    <property type="match status" value="1"/>
</dbReference>
<protein>
    <submittedName>
        <fullName evidence="4">Ribonuclease N</fullName>
    </submittedName>
</protein>
<organism evidence="4 5">
    <name type="scientific">Rhodococcus spelaei</name>
    <dbReference type="NCBI Taxonomy" id="2546320"/>
    <lineage>
        <taxon>Bacteria</taxon>
        <taxon>Bacillati</taxon>
        <taxon>Actinomycetota</taxon>
        <taxon>Actinomycetes</taxon>
        <taxon>Mycobacteriales</taxon>
        <taxon>Nocardiaceae</taxon>
        <taxon>Rhodococcus</taxon>
    </lineage>
</organism>
<dbReference type="EMBL" id="VIGH01000009">
    <property type="protein sequence ID" value="TQF66116.1"/>
    <property type="molecule type" value="Genomic_DNA"/>
</dbReference>
<accession>A0A541B1B4</accession>
<reference evidence="4 5" key="1">
    <citation type="submission" date="2019-06" db="EMBL/GenBank/DDBJ databases">
        <title>Rhodococcus spaelei sp. nov., isolated from a cave.</title>
        <authorList>
            <person name="Lee S.D."/>
        </authorList>
    </citation>
    <scope>NUCLEOTIDE SEQUENCE [LARGE SCALE GENOMIC DNA]</scope>
    <source>
        <strain evidence="4 5">C9-5</strain>
    </source>
</reference>
<name>A0A541B1B4_9NOCA</name>
<dbReference type="OrthoDB" id="5326845at2"/>
<keyword evidence="5" id="KW-1185">Reference proteome</keyword>
<dbReference type="Gene3D" id="3.10.450.30">
    <property type="entry name" value="Microbial ribonucleases"/>
    <property type="match status" value="1"/>
</dbReference>
<keyword evidence="1" id="KW-0540">Nuclease</keyword>
<dbReference type="AlphaFoldDB" id="A0A541B1B4"/>
<gene>
    <name evidence="4" type="ORF">FK531_19065</name>
</gene>
<sequence>MVVAAFVFTGRDGDSSSDSFTVSESLVETSSQAQAFQPSPTPKRIVVLPDGSVTETQAPPQTAGPRGVVPAAVTAAAVATLAKIDAGTWPDSANAPGTKGGDTWQNREGRLPRTDSAGKSIAYREWDVNPKIRGETRDAERIITGSDGSAWYTADHYTSFARMR</sequence>
<dbReference type="Proteomes" id="UP000316256">
    <property type="component" value="Unassembled WGS sequence"/>
</dbReference>
<evidence type="ECO:0000313" key="4">
    <source>
        <dbReference type="EMBL" id="TQF66116.1"/>
    </source>
</evidence>
<dbReference type="GO" id="GO:0004521">
    <property type="term" value="F:RNA endonuclease activity"/>
    <property type="evidence" value="ECO:0007669"/>
    <property type="project" value="InterPro"/>
</dbReference>
<evidence type="ECO:0000256" key="1">
    <source>
        <dbReference type="ARBA" id="ARBA00022722"/>
    </source>
</evidence>
<dbReference type="InterPro" id="IPR016191">
    <property type="entry name" value="Ribonuclease/ribotoxin"/>
</dbReference>
<dbReference type="GO" id="GO:0003723">
    <property type="term" value="F:RNA binding"/>
    <property type="evidence" value="ECO:0007669"/>
    <property type="project" value="InterPro"/>
</dbReference>
<comment type="caution">
    <text evidence="4">The sequence shown here is derived from an EMBL/GenBank/DDBJ whole genome shotgun (WGS) entry which is preliminary data.</text>
</comment>
<evidence type="ECO:0000256" key="2">
    <source>
        <dbReference type="ARBA" id="ARBA00022801"/>
    </source>
</evidence>
<proteinExistence type="predicted"/>
<dbReference type="SUPFAM" id="SSF53933">
    <property type="entry name" value="Microbial ribonucleases"/>
    <property type="match status" value="1"/>
</dbReference>
<keyword evidence="2" id="KW-0378">Hydrolase</keyword>
<evidence type="ECO:0000256" key="3">
    <source>
        <dbReference type="SAM" id="MobiDB-lite"/>
    </source>
</evidence>
<evidence type="ECO:0000313" key="5">
    <source>
        <dbReference type="Proteomes" id="UP000316256"/>
    </source>
</evidence>